<keyword evidence="1" id="KW-0805">Transcription regulation</keyword>
<dbReference type="SMART" id="SM00066">
    <property type="entry name" value="GAL4"/>
    <property type="match status" value="1"/>
</dbReference>
<dbReference type="OMA" id="EPCIYDR"/>
<dbReference type="GO" id="GO:0003677">
    <property type="term" value="F:DNA binding"/>
    <property type="evidence" value="ECO:0007669"/>
    <property type="project" value="UniProtKB-KW"/>
</dbReference>
<organism evidence="6 7">
    <name type="scientific">Talaromyces islandicus</name>
    <name type="common">Penicillium islandicum</name>
    <dbReference type="NCBI Taxonomy" id="28573"/>
    <lineage>
        <taxon>Eukaryota</taxon>
        <taxon>Fungi</taxon>
        <taxon>Dikarya</taxon>
        <taxon>Ascomycota</taxon>
        <taxon>Pezizomycotina</taxon>
        <taxon>Eurotiomycetes</taxon>
        <taxon>Eurotiomycetidae</taxon>
        <taxon>Eurotiales</taxon>
        <taxon>Trichocomaceae</taxon>
        <taxon>Talaromyces</taxon>
        <taxon>Talaromyces sect. Islandici</taxon>
    </lineage>
</organism>
<dbReference type="InterPro" id="IPR052400">
    <property type="entry name" value="Zn2-C6_fungal_TF"/>
</dbReference>
<protein>
    <recommendedName>
        <fullName evidence="5">Zn(2)-C6 fungal-type domain-containing protein</fullName>
    </recommendedName>
</protein>
<dbReference type="SUPFAM" id="SSF57701">
    <property type="entry name" value="Zn2/Cys6 DNA-binding domain"/>
    <property type="match status" value="1"/>
</dbReference>
<evidence type="ECO:0000259" key="5">
    <source>
        <dbReference type="PROSITE" id="PS50048"/>
    </source>
</evidence>
<evidence type="ECO:0000256" key="2">
    <source>
        <dbReference type="ARBA" id="ARBA00023125"/>
    </source>
</evidence>
<feature type="domain" description="Zn(2)-C6 fungal-type" evidence="5">
    <location>
        <begin position="23"/>
        <end position="54"/>
    </location>
</feature>
<dbReference type="PANTHER" id="PTHR47657">
    <property type="entry name" value="STEROL REGULATORY ELEMENT-BINDING PROTEIN ECM22"/>
    <property type="match status" value="1"/>
</dbReference>
<evidence type="ECO:0000313" key="7">
    <source>
        <dbReference type="Proteomes" id="UP000054383"/>
    </source>
</evidence>
<evidence type="ECO:0000313" key="6">
    <source>
        <dbReference type="EMBL" id="CRG87370.1"/>
    </source>
</evidence>
<keyword evidence="3" id="KW-0804">Transcription</keyword>
<dbReference type="Pfam" id="PF00172">
    <property type="entry name" value="Zn_clus"/>
    <property type="match status" value="1"/>
</dbReference>
<sequence>MGENTPAGPRRITKAFHHKSRNGCRTCKTRRVKCDEKRPMCGNCTRMRSLSCVYDAPVPSSSASSTVSSRNSSPFSAFGGDELLLVPDPTCHITSMPRVNTMDLPETASRRKMELRLLHTFMTHLSDPYPNMPKPPSVVDWLHKAPELSLEHDNLLYMMHASSAAYLIRSLPDNKEVVNANHVYLALALREQQKAVADINRGNCEALLYAAMFHFTHSFSSLWNRSTDPYIAPTDWLRVGKGVATVMVTALGLLNRGPSPSSPGQQSSSAVINLRNAPPVFQHDTVLAEENLAFLPPIPELDYICMDSPSPDAQDAYDKALRYLGSMYLAVTTNEPVFSLVRRFMGFPMFVPALFIDLVAEHQPRALVILAMVFALMTRAHEVWWVGEIPQLEVLAIQKVLPQEWQGAMEWPLLVAGLRRGE</sequence>
<keyword evidence="7" id="KW-1185">Reference proteome</keyword>
<reference evidence="6 7" key="1">
    <citation type="submission" date="2015-04" db="EMBL/GenBank/DDBJ databases">
        <authorList>
            <person name="Syromyatnikov M.Y."/>
            <person name="Popov V.N."/>
        </authorList>
    </citation>
    <scope>NUCLEOTIDE SEQUENCE [LARGE SCALE GENOMIC DNA]</scope>
    <source>
        <strain evidence="6">WF-38-12</strain>
    </source>
</reference>
<keyword evidence="2" id="KW-0238">DNA-binding</keyword>
<accession>A0A0U1LXN0</accession>
<evidence type="ECO:0000256" key="3">
    <source>
        <dbReference type="ARBA" id="ARBA00023163"/>
    </source>
</evidence>
<evidence type="ECO:0000256" key="1">
    <source>
        <dbReference type="ARBA" id="ARBA00023015"/>
    </source>
</evidence>
<proteinExistence type="predicted"/>
<dbReference type="EMBL" id="CVMT01000003">
    <property type="protein sequence ID" value="CRG87370.1"/>
    <property type="molecule type" value="Genomic_DNA"/>
</dbReference>
<dbReference type="PROSITE" id="PS50048">
    <property type="entry name" value="ZN2_CY6_FUNGAL_2"/>
    <property type="match status" value="1"/>
</dbReference>
<dbReference type="GO" id="GO:0008270">
    <property type="term" value="F:zinc ion binding"/>
    <property type="evidence" value="ECO:0007669"/>
    <property type="project" value="InterPro"/>
</dbReference>
<name>A0A0U1LXN0_TALIS</name>
<dbReference type="PANTHER" id="PTHR47657:SF14">
    <property type="entry name" value="ZN(2)-C6 FUNGAL-TYPE DOMAIN-CONTAINING PROTEIN"/>
    <property type="match status" value="1"/>
</dbReference>
<gene>
    <name evidence="6" type="ORF">PISL3812_04387</name>
</gene>
<dbReference type="InterPro" id="IPR001138">
    <property type="entry name" value="Zn2Cys6_DnaBD"/>
</dbReference>
<dbReference type="GO" id="GO:0000981">
    <property type="term" value="F:DNA-binding transcription factor activity, RNA polymerase II-specific"/>
    <property type="evidence" value="ECO:0007669"/>
    <property type="project" value="InterPro"/>
</dbReference>
<keyword evidence="4" id="KW-0539">Nucleus</keyword>
<dbReference type="AlphaFoldDB" id="A0A0U1LXN0"/>
<dbReference type="PROSITE" id="PS00463">
    <property type="entry name" value="ZN2_CY6_FUNGAL_1"/>
    <property type="match status" value="1"/>
</dbReference>
<dbReference type="CDD" id="cd00067">
    <property type="entry name" value="GAL4"/>
    <property type="match status" value="1"/>
</dbReference>
<evidence type="ECO:0000256" key="4">
    <source>
        <dbReference type="ARBA" id="ARBA00023242"/>
    </source>
</evidence>
<dbReference type="Gene3D" id="4.10.240.10">
    <property type="entry name" value="Zn(2)-C6 fungal-type DNA-binding domain"/>
    <property type="match status" value="1"/>
</dbReference>
<dbReference type="OrthoDB" id="3546279at2759"/>
<dbReference type="Proteomes" id="UP000054383">
    <property type="component" value="Unassembled WGS sequence"/>
</dbReference>
<dbReference type="STRING" id="28573.A0A0U1LXN0"/>
<dbReference type="InterPro" id="IPR036864">
    <property type="entry name" value="Zn2-C6_fun-type_DNA-bd_sf"/>
</dbReference>